<gene>
    <name evidence="1" type="ORF">ONE63_000355</name>
</gene>
<dbReference type="AlphaFoldDB" id="A0AAV7XZ86"/>
<protein>
    <submittedName>
        <fullName evidence="1">Uncharacterized protein</fullName>
    </submittedName>
</protein>
<proteinExistence type="predicted"/>
<dbReference type="EMBL" id="JAPTSV010000001">
    <property type="protein sequence ID" value="KAJ1531687.1"/>
    <property type="molecule type" value="Genomic_DNA"/>
</dbReference>
<reference evidence="1" key="1">
    <citation type="submission" date="2022-12" db="EMBL/GenBank/DDBJ databases">
        <title>Chromosome-level genome assembly of the bean flower thrips Megalurothrips usitatus.</title>
        <authorList>
            <person name="Ma L."/>
            <person name="Liu Q."/>
            <person name="Li H."/>
            <person name="Cai W."/>
        </authorList>
    </citation>
    <scope>NUCLEOTIDE SEQUENCE</scope>
    <source>
        <strain evidence="1">Cailab_2022a</strain>
    </source>
</reference>
<evidence type="ECO:0000313" key="2">
    <source>
        <dbReference type="Proteomes" id="UP001075354"/>
    </source>
</evidence>
<evidence type="ECO:0000313" key="1">
    <source>
        <dbReference type="EMBL" id="KAJ1531687.1"/>
    </source>
</evidence>
<dbReference type="Proteomes" id="UP001075354">
    <property type="component" value="Chromosome 1"/>
</dbReference>
<sequence length="82" mass="8295">MSQLRELRVPELRLPSLQHDGPSARGLLPAGLPPGLAPVLGGPLAGPLAAGGLPGAAVAPGAGFLTLPSPGVPRRRHSWICR</sequence>
<organism evidence="1 2">
    <name type="scientific">Megalurothrips usitatus</name>
    <name type="common">bean blossom thrips</name>
    <dbReference type="NCBI Taxonomy" id="439358"/>
    <lineage>
        <taxon>Eukaryota</taxon>
        <taxon>Metazoa</taxon>
        <taxon>Ecdysozoa</taxon>
        <taxon>Arthropoda</taxon>
        <taxon>Hexapoda</taxon>
        <taxon>Insecta</taxon>
        <taxon>Pterygota</taxon>
        <taxon>Neoptera</taxon>
        <taxon>Paraneoptera</taxon>
        <taxon>Thysanoptera</taxon>
        <taxon>Terebrantia</taxon>
        <taxon>Thripoidea</taxon>
        <taxon>Thripidae</taxon>
        <taxon>Megalurothrips</taxon>
    </lineage>
</organism>
<comment type="caution">
    <text evidence="1">The sequence shown here is derived from an EMBL/GenBank/DDBJ whole genome shotgun (WGS) entry which is preliminary data.</text>
</comment>
<keyword evidence="2" id="KW-1185">Reference proteome</keyword>
<accession>A0AAV7XZ86</accession>
<name>A0AAV7XZ86_9NEOP</name>